<protein>
    <recommendedName>
        <fullName evidence="2">Nephrocystin 3-like N-terminal domain-containing protein</fullName>
    </recommendedName>
</protein>
<sequence>MKSALAKMVVNAELHITTREAKLLKEVATVFRSSEDRLVPKLERVLRHLLDQTIIEMDLVLFFDALDEFDGRLDNISRFLKSLLSNSLGSKTRVKVCVSSRPWEPLKDQFLSYPGFALQEHTKHDIEEYVLGLLVASSIASQTILGLVPSILSRADGVFLWVKLATKELLETAALGPESALPDVSEQTLQKLPSDLFHFYEVLVERIKKPNRRRTFALLELLVRHNGPPYEAHEIRNAVLLSDCMTFDDALQTLASKSNAEGEADEERVRYDIHIWSGGLVEIKPRGGLLRLQMMHQTVVEFVMGLEFKRMVVGDLATILHGAMRRRRRSHKSVSW</sequence>
<accession>A0AAJ0HNY8</accession>
<name>A0AAJ0HNY8_9PEZI</name>
<keyword evidence="1" id="KW-0677">Repeat</keyword>
<evidence type="ECO:0000313" key="4">
    <source>
        <dbReference type="Proteomes" id="UP001275084"/>
    </source>
</evidence>
<evidence type="ECO:0000259" key="2">
    <source>
        <dbReference type="Pfam" id="PF24883"/>
    </source>
</evidence>
<dbReference type="Pfam" id="PF24883">
    <property type="entry name" value="NPHP3_N"/>
    <property type="match status" value="1"/>
</dbReference>
<organism evidence="3 4">
    <name type="scientific">Lasiosphaeria hispida</name>
    <dbReference type="NCBI Taxonomy" id="260671"/>
    <lineage>
        <taxon>Eukaryota</taxon>
        <taxon>Fungi</taxon>
        <taxon>Dikarya</taxon>
        <taxon>Ascomycota</taxon>
        <taxon>Pezizomycotina</taxon>
        <taxon>Sordariomycetes</taxon>
        <taxon>Sordariomycetidae</taxon>
        <taxon>Sordariales</taxon>
        <taxon>Lasiosphaeriaceae</taxon>
        <taxon>Lasiosphaeria</taxon>
    </lineage>
</organism>
<dbReference type="EMBL" id="JAUIQD010000002">
    <property type="protein sequence ID" value="KAK3358668.1"/>
    <property type="molecule type" value="Genomic_DNA"/>
</dbReference>
<keyword evidence="4" id="KW-1185">Reference proteome</keyword>
<evidence type="ECO:0000313" key="3">
    <source>
        <dbReference type="EMBL" id="KAK3358668.1"/>
    </source>
</evidence>
<reference evidence="3" key="1">
    <citation type="journal article" date="2023" name="Mol. Phylogenet. Evol.">
        <title>Genome-scale phylogeny and comparative genomics of the fungal order Sordariales.</title>
        <authorList>
            <person name="Hensen N."/>
            <person name="Bonometti L."/>
            <person name="Westerberg I."/>
            <person name="Brannstrom I.O."/>
            <person name="Guillou S."/>
            <person name="Cros-Aarteil S."/>
            <person name="Calhoun S."/>
            <person name="Haridas S."/>
            <person name="Kuo A."/>
            <person name="Mondo S."/>
            <person name="Pangilinan J."/>
            <person name="Riley R."/>
            <person name="LaButti K."/>
            <person name="Andreopoulos B."/>
            <person name="Lipzen A."/>
            <person name="Chen C."/>
            <person name="Yan M."/>
            <person name="Daum C."/>
            <person name="Ng V."/>
            <person name="Clum A."/>
            <person name="Steindorff A."/>
            <person name="Ohm R.A."/>
            <person name="Martin F."/>
            <person name="Silar P."/>
            <person name="Natvig D.O."/>
            <person name="Lalanne C."/>
            <person name="Gautier V."/>
            <person name="Ament-Velasquez S.L."/>
            <person name="Kruys A."/>
            <person name="Hutchinson M.I."/>
            <person name="Powell A.J."/>
            <person name="Barry K."/>
            <person name="Miller A.N."/>
            <person name="Grigoriev I.V."/>
            <person name="Debuchy R."/>
            <person name="Gladieux P."/>
            <person name="Hiltunen Thoren M."/>
            <person name="Johannesson H."/>
        </authorList>
    </citation>
    <scope>NUCLEOTIDE SEQUENCE</scope>
    <source>
        <strain evidence="3">CBS 955.72</strain>
    </source>
</reference>
<dbReference type="PANTHER" id="PTHR10039:SF5">
    <property type="entry name" value="NACHT DOMAIN-CONTAINING PROTEIN"/>
    <property type="match status" value="1"/>
</dbReference>
<proteinExistence type="predicted"/>
<feature type="domain" description="Nephrocystin 3-like N-terminal" evidence="2">
    <location>
        <begin position="20"/>
        <end position="101"/>
    </location>
</feature>
<dbReference type="PANTHER" id="PTHR10039">
    <property type="entry name" value="AMELOGENIN"/>
    <property type="match status" value="1"/>
</dbReference>
<reference evidence="3" key="2">
    <citation type="submission" date="2023-06" db="EMBL/GenBank/DDBJ databases">
        <authorList>
            <consortium name="Lawrence Berkeley National Laboratory"/>
            <person name="Haridas S."/>
            <person name="Hensen N."/>
            <person name="Bonometti L."/>
            <person name="Westerberg I."/>
            <person name="Brannstrom I.O."/>
            <person name="Guillou S."/>
            <person name="Cros-Aarteil S."/>
            <person name="Calhoun S."/>
            <person name="Kuo A."/>
            <person name="Mondo S."/>
            <person name="Pangilinan J."/>
            <person name="Riley R."/>
            <person name="Labutti K."/>
            <person name="Andreopoulos B."/>
            <person name="Lipzen A."/>
            <person name="Chen C."/>
            <person name="Yanf M."/>
            <person name="Daum C."/>
            <person name="Ng V."/>
            <person name="Clum A."/>
            <person name="Steindorff A."/>
            <person name="Ohm R."/>
            <person name="Martin F."/>
            <person name="Silar P."/>
            <person name="Natvig D."/>
            <person name="Lalanne C."/>
            <person name="Gautier V."/>
            <person name="Ament-Velasquez S.L."/>
            <person name="Kruys A."/>
            <person name="Hutchinson M.I."/>
            <person name="Powell A.J."/>
            <person name="Barry K."/>
            <person name="Miller A.N."/>
            <person name="Grigoriev I.V."/>
            <person name="Debuchy R."/>
            <person name="Gladieux P."/>
            <person name="Thoren M.H."/>
            <person name="Johannesson H."/>
        </authorList>
    </citation>
    <scope>NUCLEOTIDE SEQUENCE</scope>
    <source>
        <strain evidence="3">CBS 955.72</strain>
    </source>
</reference>
<comment type="caution">
    <text evidence="3">The sequence shown here is derived from an EMBL/GenBank/DDBJ whole genome shotgun (WGS) entry which is preliminary data.</text>
</comment>
<dbReference type="AlphaFoldDB" id="A0AAJ0HNY8"/>
<dbReference type="Proteomes" id="UP001275084">
    <property type="component" value="Unassembled WGS sequence"/>
</dbReference>
<evidence type="ECO:0000256" key="1">
    <source>
        <dbReference type="ARBA" id="ARBA00022737"/>
    </source>
</evidence>
<gene>
    <name evidence="3" type="ORF">B0T25DRAFT_72802</name>
</gene>
<dbReference type="InterPro" id="IPR056884">
    <property type="entry name" value="NPHP3-like_N"/>
</dbReference>